<dbReference type="AlphaFoldDB" id="A0A2I4HTY1"/>
<dbReference type="Proteomes" id="UP000235220">
    <property type="component" value="Chromosome 6"/>
</dbReference>
<evidence type="ECO:0000256" key="1">
    <source>
        <dbReference type="SAM" id="MobiDB-lite"/>
    </source>
</evidence>
<name>A0A2I4HTY1_JUGRE</name>
<evidence type="ECO:0000313" key="5">
    <source>
        <dbReference type="RefSeq" id="XP_018859598.1"/>
    </source>
</evidence>
<evidence type="ECO:0000313" key="4">
    <source>
        <dbReference type="Proteomes" id="UP000235220"/>
    </source>
</evidence>
<dbReference type="Gramene" id="Jr06_02470_p1">
    <property type="protein sequence ID" value="cds.Jr06_02470_p1"/>
    <property type="gene ID" value="Jr06_02470"/>
</dbReference>
<dbReference type="PANTHER" id="PTHR37610">
    <property type="entry name" value="CCHC-TYPE DOMAIN-CONTAINING PROTEIN"/>
    <property type="match status" value="1"/>
</dbReference>
<reference evidence="5" key="1">
    <citation type="submission" date="2025-08" db="UniProtKB">
        <authorList>
            <consortium name="RefSeq"/>
        </authorList>
    </citation>
    <scope>IDENTIFICATION</scope>
    <source>
        <tissue evidence="5">Leaves</tissue>
    </source>
</reference>
<protein>
    <submittedName>
        <fullName evidence="5">Uncharacterized protein LOC109021434</fullName>
    </submittedName>
</protein>
<proteinExistence type="predicted"/>
<dbReference type="PANTHER" id="PTHR37610:SF100">
    <property type="entry name" value="COPIA-LIKE POLYPROTEIN_RETROTRANSPOSON"/>
    <property type="match status" value="1"/>
</dbReference>
<dbReference type="RefSeq" id="XP_018859598.1">
    <property type="nucleotide sequence ID" value="XM_019004053.1"/>
</dbReference>
<dbReference type="Pfam" id="PF14244">
    <property type="entry name" value="Retrotran_gag_3"/>
    <property type="match status" value="1"/>
</dbReference>
<dbReference type="Pfam" id="PF03732">
    <property type="entry name" value="Retrotrans_gag"/>
    <property type="match status" value="1"/>
</dbReference>
<feature type="region of interest" description="Disordered" evidence="1">
    <location>
        <begin position="1"/>
        <end position="21"/>
    </location>
</feature>
<feature type="compositionally biased region" description="Basic and acidic residues" evidence="1">
    <location>
        <begin position="1"/>
        <end position="10"/>
    </location>
</feature>
<accession>A0A2I4HTY1</accession>
<dbReference type="GeneID" id="109021434"/>
<feature type="domain" description="Retrotransposon Copia-like N-terminal" evidence="3">
    <location>
        <begin position="48"/>
        <end position="91"/>
    </location>
</feature>
<sequence>MEDTQEHSDDSSSNSSAIHTHLNANTSPASHFLNLGDLSNPFRLDNGDNPTVILVTDLLTSDNYATWSRAMRRALRAKNKLGFISGAILQPTDPEDPLLELWERCNDMVVSWLQNSISSSIKSSVVFVDDAREIWLDLQHRFSQQNGPQIFQLKKNLSSLHQDHDSVSIYYGKLKTLWDELSIYDPIPACTCGSTKTLLDRYQRDCVFQFLMGLHESYANVRDQLMLLDPLPPVTKVFSLIHQQEQQHQLLPMIPSPDSMALAIKKPYTPINSPHPPKSSFKRDRLYCNHCKITGHSFETCFKAGNAEAPICSHCHLPGHKADKCYKLHGYPPGHKFFSKSSTPGPFANQSSFSNASESEDISDERVGLTKTQYQQLVALLQPWDSTTAASPSAN</sequence>
<organism evidence="4 5">
    <name type="scientific">Juglans regia</name>
    <name type="common">English walnut</name>
    <dbReference type="NCBI Taxonomy" id="51240"/>
    <lineage>
        <taxon>Eukaryota</taxon>
        <taxon>Viridiplantae</taxon>
        <taxon>Streptophyta</taxon>
        <taxon>Embryophyta</taxon>
        <taxon>Tracheophyta</taxon>
        <taxon>Spermatophyta</taxon>
        <taxon>Magnoliopsida</taxon>
        <taxon>eudicotyledons</taxon>
        <taxon>Gunneridae</taxon>
        <taxon>Pentapetalae</taxon>
        <taxon>rosids</taxon>
        <taxon>fabids</taxon>
        <taxon>Fagales</taxon>
        <taxon>Juglandaceae</taxon>
        <taxon>Juglans</taxon>
    </lineage>
</organism>
<feature type="domain" description="Retrotransposon gag" evidence="2">
    <location>
        <begin position="109"/>
        <end position="182"/>
    </location>
</feature>
<dbReference type="STRING" id="51240.A0A2I4HTY1"/>
<dbReference type="InterPro" id="IPR029472">
    <property type="entry name" value="Copia-like_N"/>
</dbReference>
<dbReference type="InterPro" id="IPR005162">
    <property type="entry name" value="Retrotrans_gag_dom"/>
</dbReference>
<keyword evidence="4" id="KW-1185">Reference proteome</keyword>
<evidence type="ECO:0000259" key="2">
    <source>
        <dbReference type="Pfam" id="PF03732"/>
    </source>
</evidence>
<evidence type="ECO:0000259" key="3">
    <source>
        <dbReference type="Pfam" id="PF14244"/>
    </source>
</evidence>
<dbReference type="OrthoDB" id="5544992at2759"/>
<dbReference type="KEGG" id="jre:109021434"/>
<gene>
    <name evidence="5" type="primary">LOC109021434</name>
</gene>